<evidence type="ECO:0000313" key="5">
    <source>
        <dbReference type="Proteomes" id="UP000077115"/>
    </source>
</evidence>
<keyword evidence="1" id="KW-1133">Transmembrane helix</keyword>
<gene>
    <name evidence="4" type="ORF">BDEG_23561</name>
</gene>
<evidence type="ECO:0000313" key="4">
    <source>
        <dbReference type="EMBL" id="OAJ39733.1"/>
    </source>
</evidence>
<evidence type="ECO:0000259" key="3">
    <source>
        <dbReference type="Pfam" id="PF12955"/>
    </source>
</evidence>
<dbReference type="EMBL" id="DS022303">
    <property type="protein sequence ID" value="OAJ39733.1"/>
    <property type="molecule type" value="Genomic_DNA"/>
</dbReference>
<dbReference type="PANTHER" id="PTHR36853">
    <property type="entry name" value="EXPRESSED PROTEIN"/>
    <property type="match status" value="1"/>
</dbReference>
<evidence type="ECO:0000256" key="1">
    <source>
        <dbReference type="SAM" id="Phobius"/>
    </source>
</evidence>
<dbReference type="InterPro" id="IPR024382">
    <property type="entry name" value="Vps3844_C"/>
</dbReference>
<keyword evidence="1" id="KW-0472">Membrane</keyword>
<organism evidence="4 5">
    <name type="scientific">Batrachochytrium dendrobatidis (strain JEL423)</name>
    <dbReference type="NCBI Taxonomy" id="403673"/>
    <lineage>
        <taxon>Eukaryota</taxon>
        <taxon>Fungi</taxon>
        <taxon>Fungi incertae sedis</taxon>
        <taxon>Chytridiomycota</taxon>
        <taxon>Chytridiomycota incertae sedis</taxon>
        <taxon>Chytridiomycetes</taxon>
        <taxon>Rhizophydiales</taxon>
        <taxon>Rhizophydiales incertae sedis</taxon>
        <taxon>Batrachochytrium</taxon>
    </lineage>
</organism>
<name>A0A177WI45_BATDL</name>
<feature type="domain" description="Vacuolar sorting protein Vps3844 C-terminal" evidence="3">
    <location>
        <begin position="288"/>
        <end position="390"/>
    </location>
</feature>
<dbReference type="AlphaFoldDB" id="A0A177WI45"/>
<dbReference type="PANTHER" id="PTHR36853:SF1">
    <property type="entry name" value="DUF3844 DOMAIN-CONTAINING PROTEIN"/>
    <property type="match status" value="1"/>
</dbReference>
<dbReference type="GO" id="GO:0005783">
    <property type="term" value="C:endoplasmic reticulum"/>
    <property type="evidence" value="ECO:0007669"/>
    <property type="project" value="TreeGrafter"/>
</dbReference>
<proteinExistence type="predicted"/>
<reference evidence="4 5" key="1">
    <citation type="submission" date="2006-10" db="EMBL/GenBank/DDBJ databases">
        <title>The Genome Sequence of Batrachochytrium dendrobatidis JEL423.</title>
        <authorList>
            <consortium name="The Broad Institute Genome Sequencing Platform"/>
            <person name="Birren B."/>
            <person name="Lander E."/>
            <person name="Galagan J."/>
            <person name="Cuomo C."/>
            <person name="Devon K."/>
            <person name="Jaffe D."/>
            <person name="Butler J."/>
            <person name="Alvarez P."/>
            <person name="Gnerre S."/>
            <person name="Grabherr M."/>
            <person name="Kleber M."/>
            <person name="Mauceli E."/>
            <person name="Brockman W."/>
            <person name="Young S."/>
            <person name="LaButti K."/>
            <person name="Sykes S."/>
            <person name="DeCaprio D."/>
            <person name="Crawford M."/>
            <person name="Koehrsen M."/>
            <person name="Engels R."/>
            <person name="Montgomery P."/>
            <person name="Pearson M."/>
            <person name="Howarth C."/>
            <person name="Larson L."/>
            <person name="White J."/>
            <person name="O'Leary S."/>
            <person name="Kodira C."/>
            <person name="Zeng Q."/>
            <person name="Yandava C."/>
            <person name="Alvarado L."/>
            <person name="Longcore J."/>
            <person name="James T."/>
        </authorList>
    </citation>
    <scope>NUCLEOTIDE SEQUENCE [LARGE SCALE GENOMIC DNA]</scope>
    <source>
        <strain evidence="4 5">JEL423</strain>
    </source>
</reference>
<dbReference type="STRING" id="403673.A0A177WI45"/>
<sequence length="404" mass="43723">MDLTTLVLALAAAIGSCIATGPLLHCSLAINNADISQNILLEWNDVEGLLMGTTAHYPQHALAMVAQQMQLQDNPKLSATNDALLSKVFPVSASPFQHRPLAFIVQQRPVNVGIQNPAYLVKASPEDITRAISGLEKSSTLEHRVWMMNSLDNAELSQTTEANGDILGHLRDTLCNGNCELKDDSDFLMEGMVLQNAISLVRKQNPSVNRLVIQLTALSDSTKCGSTPEKAIAIQDRLLKDLKHAFRSVFGDLATVAQLSLPSDANLGVFSQTTPLSDLHKRAVLPACAASVDECQARYSNCSMHGSCTGQANPSNPSTQCFTCSCTLRKWTDDAGNLVPNYNGDVVWTGDSCQYQDISFSFQILFWFTVASIVVVIYVIALLYDIGDPSTTSTGAPTTRTKID</sequence>
<keyword evidence="2" id="KW-0732">Signal</keyword>
<keyword evidence="1" id="KW-0812">Transmembrane</keyword>
<feature type="signal peptide" evidence="2">
    <location>
        <begin position="1"/>
        <end position="19"/>
    </location>
</feature>
<reference evidence="4 5" key="2">
    <citation type="submission" date="2016-05" db="EMBL/GenBank/DDBJ databases">
        <title>Lineage-specific infection strategies underlie the spectrum of fungal disease in amphibians.</title>
        <authorList>
            <person name="Cuomo C.A."/>
            <person name="Farrer R.A."/>
            <person name="James T."/>
            <person name="Longcore J."/>
            <person name="Birren B."/>
        </authorList>
    </citation>
    <scope>NUCLEOTIDE SEQUENCE [LARGE SCALE GENOMIC DNA]</scope>
    <source>
        <strain evidence="4 5">JEL423</strain>
    </source>
</reference>
<feature type="chain" id="PRO_5008077660" description="Vacuolar sorting protein Vps3844 C-terminal domain-containing protein" evidence="2">
    <location>
        <begin position="20"/>
        <end position="404"/>
    </location>
</feature>
<protein>
    <recommendedName>
        <fullName evidence="3">Vacuolar sorting protein Vps3844 C-terminal domain-containing protein</fullName>
    </recommendedName>
</protein>
<dbReference type="InterPro" id="IPR053065">
    <property type="entry name" value="Archenteron_Induction-Rel"/>
</dbReference>
<evidence type="ECO:0000256" key="2">
    <source>
        <dbReference type="SAM" id="SignalP"/>
    </source>
</evidence>
<feature type="transmembrane region" description="Helical" evidence="1">
    <location>
        <begin position="364"/>
        <end position="384"/>
    </location>
</feature>
<dbReference type="Proteomes" id="UP000077115">
    <property type="component" value="Unassembled WGS sequence"/>
</dbReference>
<dbReference type="VEuPathDB" id="FungiDB:BDEG_23561"/>
<accession>A0A177WI45</accession>
<dbReference type="OrthoDB" id="2159670at2759"/>
<dbReference type="Pfam" id="PF12955">
    <property type="entry name" value="Vps3844_C"/>
    <property type="match status" value="1"/>
</dbReference>